<dbReference type="InterPro" id="IPR014001">
    <property type="entry name" value="Helicase_ATP-bd"/>
</dbReference>
<evidence type="ECO:0000256" key="6">
    <source>
        <dbReference type="ARBA" id="ARBA00047984"/>
    </source>
</evidence>
<evidence type="ECO:0000256" key="9">
    <source>
        <dbReference type="SAM" id="MobiDB-lite"/>
    </source>
</evidence>
<evidence type="ECO:0000259" key="12">
    <source>
        <dbReference type="PROSITE" id="PS51195"/>
    </source>
</evidence>
<evidence type="ECO:0000256" key="5">
    <source>
        <dbReference type="ARBA" id="ARBA00022840"/>
    </source>
</evidence>
<dbReference type="SMART" id="SM00487">
    <property type="entry name" value="DEXDc"/>
    <property type="match status" value="1"/>
</dbReference>
<feature type="region of interest" description="Disordered" evidence="9">
    <location>
        <begin position="136"/>
        <end position="155"/>
    </location>
</feature>
<dbReference type="AlphaFoldDB" id="A0A7R9NY37"/>
<dbReference type="GO" id="GO:0003724">
    <property type="term" value="F:RNA helicase activity"/>
    <property type="evidence" value="ECO:0007669"/>
    <property type="project" value="UniProtKB-EC"/>
</dbReference>
<comment type="similarity">
    <text evidence="8">Belongs to the DEAD box helicase family.</text>
</comment>
<evidence type="ECO:0000259" key="10">
    <source>
        <dbReference type="PROSITE" id="PS51192"/>
    </source>
</evidence>
<feature type="domain" description="DEAD-box RNA helicase Q" evidence="12">
    <location>
        <begin position="211"/>
        <end position="239"/>
    </location>
</feature>
<feature type="domain" description="Helicase ATP-binding" evidence="10">
    <location>
        <begin position="242"/>
        <end position="417"/>
    </location>
</feature>
<evidence type="ECO:0000256" key="8">
    <source>
        <dbReference type="RuleBase" id="RU000492"/>
    </source>
</evidence>
<dbReference type="SUPFAM" id="SSF52540">
    <property type="entry name" value="P-loop containing nucleoside triphosphate hydrolases"/>
    <property type="match status" value="1"/>
</dbReference>
<feature type="short sequence motif" description="Q motif" evidence="7">
    <location>
        <begin position="211"/>
        <end position="239"/>
    </location>
</feature>
<dbReference type="GO" id="GO:0016787">
    <property type="term" value="F:hydrolase activity"/>
    <property type="evidence" value="ECO:0007669"/>
    <property type="project" value="UniProtKB-KW"/>
</dbReference>
<dbReference type="InterPro" id="IPR014014">
    <property type="entry name" value="RNA_helicase_DEAD_Q_motif"/>
</dbReference>
<dbReference type="GO" id="GO:0003676">
    <property type="term" value="F:nucleic acid binding"/>
    <property type="evidence" value="ECO:0007669"/>
    <property type="project" value="InterPro"/>
</dbReference>
<dbReference type="InterPro" id="IPR000629">
    <property type="entry name" value="RNA-helicase_DEAD-box_CS"/>
</dbReference>
<evidence type="ECO:0000256" key="4">
    <source>
        <dbReference type="ARBA" id="ARBA00022806"/>
    </source>
</evidence>
<dbReference type="InterPro" id="IPR011545">
    <property type="entry name" value="DEAD/DEAH_box_helicase_dom"/>
</dbReference>
<dbReference type="FunFam" id="3.40.50.300:FF:000079">
    <property type="entry name" value="probable ATP-dependent RNA helicase DDX17"/>
    <property type="match status" value="1"/>
</dbReference>
<gene>
    <name evidence="13" type="ORF">TTEB3V08_LOCUS8390</name>
</gene>
<dbReference type="PROSITE" id="PS00039">
    <property type="entry name" value="DEAD_ATP_HELICASE"/>
    <property type="match status" value="1"/>
</dbReference>
<evidence type="ECO:0000256" key="3">
    <source>
        <dbReference type="ARBA" id="ARBA00022801"/>
    </source>
</evidence>
<keyword evidence="2 8" id="KW-0547">Nucleotide-binding</keyword>
<dbReference type="InterPro" id="IPR027417">
    <property type="entry name" value="P-loop_NTPase"/>
</dbReference>
<keyword evidence="4 8" id="KW-0347">Helicase</keyword>
<dbReference type="InterPro" id="IPR001650">
    <property type="entry name" value="Helicase_C-like"/>
</dbReference>
<dbReference type="Pfam" id="PF00270">
    <property type="entry name" value="DEAD"/>
    <property type="match status" value="1"/>
</dbReference>
<proteinExistence type="inferred from homology"/>
<organism evidence="13">
    <name type="scientific">Timema tahoe</name>
    <dbReference type="NCBI Taxonomy" id="61484"/>
    <lineage>
        <taxon>Eukaryota</taxon>
        <taxon>Metazoa</taxon>
        <taxon>Ecdysozoa</taxon>
        <taxon>Arthropoda</taxon>
        <taxon>Hexapoda</taxon>
        <taxon>Insecta</taxon>
        <taxon>Pterygota</taxon>
        <taxon>Neoptera</taxon>
        <taxon>Polyneoptera</taxon>
        <taxon>Phasmatodea</taxon>
        <taxon>Timematodea</taxon>
        <taxon>Timematoidea</taxon>
        <taxon>Timematidae</taxon>
        <taxon>Timema</taxon>
    </lineage>
</organism>
<dbReference type="Pfam" id="PF00271">
    <property type="entry name" value="Helicase_C"/>
    <property type="match status" value="1"/>
</dbReference>
<evidence type="ECO:0000256" key="1">
    <source>
        <dbReference type="ARBA" id="ARBA00012552"/>
    </source>
</evidence>
<comment type="catalytic activity">
    <reaction evidence="6">
        <text>ATP + H2O = ADP + phosphate + H(+)</text>
        <dbReference type="Rhea" id="RHEA:13065"/>
        <dbReference type="ChEBI" id="CHEBI:15377"/>
        <dbReference type="ChEBI" id="CHEBI:15378"/>
        <dbReference type="ChEBI" id="CHEBI:30616"/>
        <dbReference type="ChEBI" id="CHEBI:43474"/>
        <dbReference type="ChEBI" id="CHEBI:456216"/>
        <dbReference type="EC" id="3.6.4.13"/>
    </reaction>
</comment>
<evidence type="ECO:0000313" key="13">
    <source>
        <dbReference type="EMBL" id="CAD7460460.1"/>
    </source>
</evidence>
<evidence type="ECO:0000259" key="11">
    <source>
        <dbReference type="PROSITE" id="PS51194"/>
    </source>
</evidence>
<dbReference type="EC" id="3.6.4.13" evidence="1"/>
<dbReference type="CDD" id="cd18787">
    <property type="entry name" value="SF2_C_DEAD"/>
    <property type="match status" value="1"/>
</dbReference>
<dbReference type="GO" id="GO:0005524">
    <property type="term" value="F:ATP binding"/>
    <property type="evidence" value="ECO:0007669"/>
    <property type="project" value="UniProtKB-KW"/>
</dbReference>
<dbReference type="EMBL" id="OE003711">
    <property type="protein sequence ID" value="CAD7460460.1"/>
    <property type="molecule type" value="Genomic_DNA"/>
</dbReference>
<dbReference type="PANTHER" id="PTHR47958">
    <property type="entry name" value="ATP-DEPENDENT RNA HELICASE DBP3"/>
    <property type="match status" value="1"/>
</dbReference>
<keyword evidence="5 8" id="KW-0067">ATP-binding</keyword>
<dbReference type="Gene3D" id="3.40.50.300">
    <property type="entry name" value="P-loop containing nucleotide triphosphate hydrolases"/>
    <property type="match status" value="2"/>
</dbReference>
<reference evidence="13" key="1">
    <citation type="submission" date="2020-11" db="EMBL/GenBank/DDBJ databases">
        <authorList>
            <person name="Tran Van P."/>
        </authorList>
    </citation>
    <scope>NUCLEOTIDE SEQUENCE</scope>
</reference>
<dbReference type="PROSITE" id="PS51192">
    <property type="entry name" value="HELICASE_ATP_BIND_1"/>
    <property type="match status" value="1"/>
</dbReference>
<evidence type="ECO:0000256" key="2">
    <source>
        <dbReference type="ARBA" id="ARBA00022741"/>
    </source>
</evidence>
<dbReference type="GO" id="GO:0031047">
    <property type="term" value="P:regulatory ncRNA-mediated gene silencing"/>
    <property type="evidence" value="ECO:0007669"/>
    <property type="project" value="UniProtKB-ARBA"/>
</dbReference>
<keyword evidence="3 8" id="KW-0378">Hydrolase</keyword>
<dbReference type="PROSITE" id="PS51195">
    <property type="entry name" value="Q_MOTIF"/>
    <property type="match status" value="1"/>
</dbReference>
<protein>
    <recommendedName>
        <fullName evidence="1">RNA helicase</fullName>
        <ecNumber evidence="1">3.6.4.13</ecNumber>
    </recommendedName>
</protein>
<name>A0A7R9NY37_9NEOP</name>
<feature type="compositionally biased region" description="Gly residues" evidence="9">
    <location>
        <begin position="596"/>
        <end position="609"/>
    </location>
</feature>
<dbReference type="PROSITE" id="PS51194">
    <property type="entry name" value="HELICASE_CTER"/>
    <property type="match status" value="1"/>
</dbReference>
<dbReference type="FunFam" id="3.40.50.300:FF:000008">
    <property type="entry name" value="ATP-dependent RNA helicase RhlB"/>
    <property type="match status" value="1"/>
</dbReference>
<feature type="compositionally biased region" description="Polar residues" evidence="9">
    <location>
        <begin position="616"/>
        <end position="628"/>
    </location>
</feature>
<feature type="region of interest" description="Disordered" evidence="9">
    <location>
        <begin position="595"/>
        <end position="628"/>
    </location>
</feature>
<dbReference type="SMART" id="SM00490">
    <property type="entry name" value="HELICc"/>
    <property type="match status" value="1"/>
</dbReference>
<feature type="domain" description="Helicase C-terminal" evidence="11">
    <location>
        <begin position="445"/>
        <end position="592"/>
    </location>
</feature>
<evidence type="ECO:0000256" key="7">
    <source>
        <dbReference type="PROSITE-ProRule" id="PRU00552"/>
    </source>
</evidence>
<accession>A0A7R9NY37</accession>
<sequence>MRVTPTTIEYLKHMNKLGRVAKKQPRKFFIAVFLIDKFDVFLEIGDDILSTTQWEVMLSDISEPMEEPLYFQLPKLAPVSQRLSLSAIRHCLKCSVLRSTAATQYCMSYNNSSNKFGGNDRRGGYGGGDRRGGGGGYGGGGNRFGGGGGKGDFGGKNLRKPNWNMSDLRPFAKNFYVPHPNVISRHPREIEAYRASKEITVKGDNVPSPIQYFEEGNFPDYAMNEIRKQGFSEPTSIQAQGWPIAMSGRNMVGIAQTGSGKTLAYILPAVVHINHQEHLSHGDGPIALILAPTRELAQQIQTVAQDFGSSTSVRNTCIFGGAPKGPQMRDLNRGVEICIATPGRLIDMLERNVTNLRRCTYLVLDEADRMLDMGFEPQIRKILDQIRPDRQTLMWSATWPKEVRKMAEDYLQDYVQINVGSLQLSANHNIVQIVDVCQEYEKEAKLGRLVDEISSEPGAKTIIFVGTKRKVETITKLLCRNGYPASCMHGDKSQQERDYVLNQFRNGKTSILVATDVAARGLDVDGIKFVINYDYPNSSEDYIHRIGRTGRCTSLGTSYAFFTAKDCKQAKDLVSVLREANQTINPKLEELAQFGGSSGRTRWGGGGGGRGRENNYGRSYSTRSRFNN</sequence>
<feature type="compositionally biased region" description="Gly residues" evidence="9">
    <location>
        <begin position="136"/>
        <end position="154"/>
    </location>
</feature>